<dbReference type="InterPro" id="IPR051788">
    <property type="entry name" value="MFS_Transporter"/>
</dbReference>
<dbReference type="AlphaFoldDB" id="A0A6A8DF14"/>
<keyword evidence="4 7" id="KW-0812">Transmembrane</keyword>
<dbReference type="RefSeq" id="WP_153737857.1">
    <property type="nucleotide sequence ID" value="NZ_WJNG01000015.1"/>
</dbReference>
<feature type="transmembrane region" description="Helical" evidence="7">
    <location>
        <begin position="174"/>
        <end position="195"/>
    </location>
</feature>
<dbReference type="EMBL" id="WJNG01000015">
    <property type="protein sequence ID" value="MRH44243.1"/>
    <property type="molecule type" value="Genomic_DNA"/>
</dbReference>
<feature type="transmembrane region" description="Helical" evidence="7">
    <location>
        <begin position="381"/>
        <end position="404"/>
    </location>
</feature>
<gene>
    <name evidence="9" type="ORF">GH741_16490</name>
</gene>
<dbReference type="GO" id="GO:0005886">
    <property type="term" value="C:plasma membrane"/>
    <property type="evidence" value="ECO:0007669"/>
    <property type="project" value="UniProtKB-SubCell"/>
</dbReference>
<dbReference type="GO" id="GO:0022857">
    <property type="term" value="F:transmembrane transporter activity"/>
    <property type="evidence" value="ECO:0007669"/>
    <property type="project" value="InterPro"/>
</dbReference>
<dbReference type="PANTHER" id="PTHR23514">
    <property type="entry name" value="BYPASS OF STOP CODON PROTEIN 6"/>
    <property type="match status" value="1"/>
</dbReference>
<feature type="transmembrane region" description="Helical" evidence="7">
    <location>
        <begin position="48"/>
        <end position="72"/>
    </location>
</feature>
<keyword evidence="10" id="KW-1185">Reference proteome</keyword>
<dbReference type="Gene3D" id="1.20.1250.20">
    <property type="entry name" value="MFS general substrate transporter like domains"/>
    <property type="match status" value="2"/>
</dbReference>
<keyword evidence="5 7" id="KW-1133">Transmembrane helix</keyword>
<dbReference type="OrthoDB" id="1674556at2"/>
<name>A0A6A8DF14_9BACI</name>
<feature type="transmembrane region" description="Helical" evidence="7">
    <location>
        <begin position="109"/>
        <end position="131"/>
    </location>
</feature>
<evidence type="ECO:0000256" key="7">
    <source>
        <dbReference type="SAM" id="Phobius"/>
    </source>
</evidence>
<evidence type="ECO:0000256" key="5">
    <source>
        <dbReference type="ARBA" id="ARBA00022989"/>
    </source>
</evidence>
<evidence type="ECO:0000313" key="10">
    <source>
        <dbReference type="Proteomes" id="UP000799092"/>
    </source>
</evidence>
<proteinExistence type="inferred from homology"/>
<comment type="subcellular location">
    <subcellularLocation>
        <location evidence="1">Cell membrane</location>
        <topology evidence="1">Multi-pass membrane protein</topology>
    </subcellularLocation>
</comment>
<protein>
    <submittedName>
        <fullName evidence="9">MFS transporter</fullName>
    </submittedName>
</protein>
<feature type="transmembrane region" description="Helical" evidence="7">
    <location>
        <begin position="79"/>
        <end position="97"/>
    </location>
</feature>
<evidence type="ECO:0000256" key="6">
    <source>
        <dbReference type="ARBA" id="ARBA00023136"/>
    </source>
</evidence>
<comment type="caution">
    <text evidence="9">The sequence shown here is derived from an EMBL/GenBank/DDBJ whole genome shotgun (WGS) entry which is preliminary data.</text>
</comment>
<feature type="transmembrane region" description="Helical" evidence="7">
    <location>
        <begin position="278"/>
        <end position="301"/>
    </location>
</feature>
<evidence type="ECO:0000256" key="4">
    <source>
        <dbReference type="ARBA" id="ARBA00022692"/>
    </source>
</evidence>
<evidence type="ECO:0000256" key="2">
    <source>
        <dbReference type="ARBA" id="ARBA00008335"/>
    </source>
</evidence>
<reference evidence="9" key="1">
    <citation type="submission" date="2019-11" db="EMBL/GenBank/DDBJ databases">
        <authorList>
            <person name="Li J."/>
        </authorList>
    </citation>
    <scope>NUCLEOTIDE SEQUENCE</scope>
    <source>
        <strain evidence="9">B6B</strain>
    </source>
</reference>
<dbReference type="Pfam" id="PF07690">
    <property type="entry name" value="MFS_1"/>
    <property type="match status" value="1"/>
</dbReference>
<dbReference type="SUPFAM" id="SSF103473">
    <property type="entry name" value="MFS general substrate transporter"/>
    <property type="match status" value="1"/>
</dbReference>
<feature type="transmembrane region" description="Helical" evidence="7">
    <location>
        <begin position="251"/>
        <end position="271"/>
    </location>
</feature>
<feature type="transmembrane region" description="Helical" evidence="7">
    <location>
        <begin position="307"/>
        <end position="327"/>
    </location>
</feature>
<dbReference type="InterPro" id="IPR036259">
    <property type="entry name" value="MFS_trans_sf"/>
</dbReference>
<comment type="similarity">
    <text evidence="2">Belongs to the major facilitator superfamily.</text>
</comment>
<feature type="domain" description="Major facilitator superfamily (MFS) profile" evidence="8">
    <location>
        <begin position="14"/>
        <end position="408"/>
    </location>
</feature>
<evidence type="ECO:0000256" key="1">
    <source>
        <dbReference type="ARBA" id="ARBA00004651"/>
    </source>
</evidence>
<evidence type="ECO:0000313" key="9">
    <source>
        <dbReference type="EMBL" id="MRH44243.1"/>
    </source>
</evidence>
<keyword evidence="3" id="KW-0813">Transport</keyword>
<accession>A0A6A8DF14</accession>
<evidence type="ECO:0000256" key="3">
    <source>
        <dbReference type="ARBA" id="ARBA00022448"/>
    </source>
</evidence>
<organism evidence="9 10">
    <name type="scientific">Aquibacillus halophilus</name>
    <dbReference type="NCBI Taxonomy" id="930132"/>
    <lineage>
        <taxon>Bacteria</taxon>
        <taxon>Bacillati</taxon>
        <taxon>Bacillota</taxon>
        <taxon>Bacilli</taxon>
        <taxon>Bacillales</taxon>
        <taxon>Bacillaceae</taxon>
        <taxon>Aquibacillus</taxon>
    </lineage>
</organism>
<dbReference type="PANTHER" id="PTHR23514:SF3">
    <property type="entry name" value="BYPASS OF STOP CODON PROTEIN 6"/>
    <property type="match status" value="1"/>
</dbReference>
<dbReference type="InterPro" id="IPR011701">
    <property type="entry name" value="MFS"/>
</dbReference>
<dbReference type="InterPro" id="IPR020846">
    <property type="entry name" value="MFS_dom"/>
</dbReference>
<feature type="transmembrane region" description="Helical" evidence="7">
    <location>
        <begin position="339"/>
        <end position="361"/>
    </location>
</feature>
<dbReference type="PROSITE" id="PS50850">
    <property type="entry name" value="MFS"/>
    <property type="match status" value="1"/>
</dbReference>
<feature type="transmembrane region" description="Helical" evidence="7">
    <location>
        <begin position="216"/>
        <end position="239"/>
    </location>
</feature>
<dbReference type="Proteomes" id="UP000799092">
    <property type="component" value="Unassembled WGS sequence"/>
</dbReference>
<feature type="transmembrane region" description="Helical" evidence="7">
    <location>
        <begin position="143"/>
        <end position="162"/>
    </location>
</feature>
<feature type="transmembrane region" description="Helical" evidence="7">
    <location>
        <begin position="12"/>
        <end position="28"/>
    </location>
</feature>
<evidence type="ECO:0000259" key="8">
    <source>
        <dbReference type="PROSITE" id="PS50850"/>
    </source>
</evidence>
<sequence length="414" mass="45154">MENLNLTKKSILLPYLIVFTGFLVFGFSENVRGPAIPRIQSEFAIDELQVGILLALNSFGYLLACSFTGVLTTKLGIKLTCLLAFGSIAISGVFIYFSNSYFTFSFSYFYMYIGNGMLEIGLAILAARIFTKNTGFMMNLSHFFYGLGSTVAPLLATGLMGWHVYGGGELGWRGMYVVILSLAIIPMIPTIVAKLPGNSISAEDRMPLKVYVRDPIAWLIVGILSLGVTAELSMGGWLVNFLEKSYDWSSTASASMLSVFFFCFMLSRLILGFITDKIGFLISLIIFSGVAGFSVIAAIVIGPSAVFLFALAGVGIAPIYPTVMALIAKRYPNGSDTAITFTVTMMGIVVVVANFLVGAIIDLFRHWFTNFSGEEIGLIRGYQAGFIFIGLCAIFCSLISVILYRRLQKVNQIL</sequence>
<keyword evidence="6 7" id="KW-0472">Membrane</keyword>